<accession>A0AAV4N5Y2</accession>
<organism evidence="1 2">
    <name type="scientific">Caerostris darwini</name>
    <dbReference type="NCBI Taxonomy" id="1538125"/>
    <lineage>
        <taxon>Eukaryota</taxon>
        <taxon>Metazoa</taxon>
        <taxon>Ecdysozoa</taxon>
        <taxon>Arthropoda</taxon>
        <taxon>Chelicerata</taxon>
        <taxon>Arachnida</taxon>
        <taxon>Araneae</taxon>
        <taxon>Araneomorphae</taxon>
        <taxon>Entelegynae</taxon>
        <taxon>Araneoidea</taxon>
        <taxon>Araneidae</taxon>
        <taxon>Caerostris</taxon>
    </lineage>
</organism>
<evidence type="ECO:0000313" key="1">
    <source>
        <dbReference type="EMBL" id="GIX79876.1"/>
    </source>
</evidence>
<dbReference type="EMBL" id="BPLQ01001236">
    <property type="protein sequence ID" value="GIX79876.1"/>
    <property type="molecule type" value="Genomic_DNA"/>
</dbReference>
<name>A0AAV4N5Y2_9ARAC</name>
<dbReference type="AlphaFoldDB" id="A0AAV4N5Y2"/>
<sequence length="92" mass="10699">MDEKDLEVVFASRHADKTFLESFLDWPLYNLLLPMPNRLRRFISKQDLECLLGSLASRRTQHGCPGFIYKEPITEIRNQSPAVIKEGIKRPL</sequence>
<comment type="caution">
    <text evidence="1">The sequence shown here is derived from an EMBL/GenBank/DDBJ whole genome shotgun (WGS) entry which is preliminary data.</text>
</comment>
<protein>
    <submittedName>
        <fullName evidence="1">Uncharacterized protein</fullName>
    </submittedName>
</protein>
<proteinExistence type="predicted"/>
<evidence type="ECO:0000313" key="2">
    <source>
        <dbReference type="Proteomes" id="UP001054837"/>
    </source>
</evidence>
<dbReference type="Proteomes" id="UP001054837">
    <property type="component" value="Unassembled WGS sequence"/>
</dbReference>
<reference evidence="1 2" key="1">
    <citation type="submission" date="2021-06" db="EMBL/GenBank/DDBJ databases">
        <title>Caerostris darwini draft genome.</title>
        <authorList>
            <person name="Kono N."/>
            <person name="Arakawa K."/>
        </authorList>
    </citation>
    <scope>NUCLEOTIDE SEQUENCE [LARGE SCALE GENOMIC DNA]</scope>
</reference>
<gene>
    <name evidence="1" type="ORF">CDAR_403461</name>
</gene>
<keyword evidence="2" id="KW-1185">Reference proteome</keyword>